<keyword evidence="2" id="KW-1185">Reference proteome</keyword>
<dbReference type="Proteomes" id="UP000767291">
    <property type="component" value="Unassembled WGS sequence"/>
</dbReference>
<sequence length="64" mass="7120">MSSKKQRVLKGVNQKIMKKNSEVGTESTAAWADVDKLREETNVSVPSLKSVEDAKDWVDNGSRL</sequence>
<organism evidence="1 2">
    <name type="scientific">Metaclostridioides mangenotii</name>
    <dbReference type="NCBI Taxonomy" id="1540"/>
    <lineage>
        <taxon>Bacteria</taxon>
        <taxon>Bacillati</taxon>
        <taxon>Bacillota</taxon>
        <taxon>Clostridia</taxon>
        <taxon>Peptostreptococcales</taxon>
        <taxon>Peptostreptococcaceae</taxon>
        <taxon>Metaclostridioides</taxon>
    </lineage>
</organism>
<comment type="caution">
    <text evidence="1">The sequence shown here is derived from an EMBL/GenBank/DDBJ whole genome shotgun (WGS) entry which is preliminary data.</text>
</comment>
<name>A0ABS4E794_9FIRM</name>
<dbReference type="Pfam" id="PF12655">
    <property type="entry name" value="CDIF630_02480-like"/>
    <property type="match status" value="1"/>
</dbReference>
<evidence type="ECO:0008006" key="3">
    <source>
        <dbReference type="Google" id="ProtNLM"/>
    </source>
</evidence>
<dbReference type="RefSeq" id="WP_024621112.1">
    <property type="nucleotide sequence ID" value="NZ_BAAACS010000017.1"/>
</dbReference>
<evidence type="ECO:0000313" key="2">
    <source>
        <dbReference type="Proteomes" id="UP000767291"/>
    </source>
</evidence>
<dbReference type="InterPro" id="IPR024209">
    <property type="entry name" value="CDIF630_02480-like"/>
</dbReference>
<proteinExistence type="predicted"/>
<dbReference type="EMBL" id="JAGGJX010000001">
    <property type="protein sequence ID" value="MBP1853807.1"/>
    <property type="molecule type" value="Genomic_DNA"/>
</dbReference>
<accession>A0ABS4E794</accession>
<evidence type="ECO:0000313" key="1">
    <source>
        <dbReference type="EMBL" id="MBP1853807.1"/>
    </source>
</evidence>
<gene>
    <name evidence="1" type="ORF">J2Z43_000197</name>
</gene>
<reference evidence="1 2" key="1">
    <citation type="submission" date="2021-03" db="EMBL/GenBank/DDBJ databases">
        <title>Genomic Encyclopedia of Type Strains, Phase IV (KMG-IV): sequencing the most valuable type-strain genomes for metagenomic binning, comparative biology and taxonomic classification.</title>
        <authorList>
            <person name="Goeker M."/>
        </authorList>
    </citation>
    <scope>NUCLEOTIDE SEQUENCE [LARGE SCALE GENOMIC DNA]</scope>
    <source>
        <strain evidence="1 2">DSM 1289</strain>
    </source>
</reference>
<protein>
    <recommendedName>
        <fullName evidence="3">DUF3787 domain-containing protein</fullName>
    </recommendedName>
</protein>